<keyword evidence="1" id="KW-0472">Membrane</keyword>
<proteinExistence type="predicted"/>
<keyword evidence="1" id="KW-0812">Transmembrane</keyword>
<organism evidence="3 4">
    <name type="scientific">Pestalotiopsis fici (strain W106-1 / CGMCC3.15140)</name>
    <dbReference type="NCBI Taxonomy" id="1229662"/>
    <lineage>
        <taxon>Eukaryota</taxon>
        <taxon>Fungi</taxon>
        <taxon>Dikarya</taxon>
        <taxon>Ascomycota</taxon>
        <taxon>Pezizomycotina</taxon>
        <taxon>Sordariomycetes</taxon>
        <taxon>Xylariomycetidae</taxon>
        <taxon>Amphisphaeriales</taxon>
        <taxon>Sporocadaceae</taxon>
        <taxon>Pestalotiopsis</taxon>
    </lineage>
</organism>
<dbReference type="OrthoDB" id="3533814at2759"/>
<keyword evidence="4" id="KW-1185">Reference proteome</keyword>
<reference evidence="4" key="1">
    <citation type="journal article" date="2015" name="BMC Genomics">
        <title>Genomic and transcriptomic analysis of the endophytic fungus Pestalotiopsis fici reveals its lifestyle and high potential for synthesis of natural products.</title>
        <authorList>
            <person name="Wang X."/>
            <person name="Zhang X."/>
            <person name="Liu L."/>
            <person name="Xiang M."/>
            <person name="Wang W."/>
            <person name="Sun X."/>
            <person name="Che Y."/>
            <person name="Guo L."/>
            <person name="Liu G."/>
            <person name="Guo L."/>
            <person name="Wang C."/>
            <person name="Yin W.B."/>
            <person name="Stadler M."/>
            <person name="Zhang X."/>
            <person name="Liu X."/>
        </authorList>
    </citation>
    <scope>NUCLEOTIDE SEQUENCE [LARGE SCALE GENOMIC DNA]</scope>
    <source>
        <strain evidence="4">W106-1 / CGMCC3.15140</strain>
    </source>
</reference>
<dbReference type="OMA" id="EYINEGH"/>
<protein>
    <recommendedName>
        <fullName evidence="2">DUF6594 domain-containing protein</fullName>
    </recommendedName>
</protein>
<dbReference type="Proteomes" id="UP000030651">
    <property type="component" value="Unassembled WGS sequence"/>
</dbReference>
<dbReference type="InterPro" id="IPR046529">
    <property type="entry name" value="DUF6594"/>
</dbReference>
<gene>
    <name evidence="3" type="ORF">PFICI_02182</name>
</gene>
<sequence length="289" mass="32616">METIDEYDVEDVKDVENPEKPEAWEYVRSHARDWVRLKHGVDEPYGTDAAARSRSEANETFERRKKRVRLAMDIRTTLKECREPLIQESTLLNMQQPSQQSMAALSNYFHIHITSSTESEPHRSTYPILSGASSYLYPHNMDSSRIRFPDYVSVSRRSESDLLTYFLKTYCSRLFETRPPVALPQEVGISHLPRHQVVHYSIAMVRFVASFVTTLTATLLLFLPIYTLYNISTSRAALTLGLIAMFTVLFACGIVVLINARRAEVFGACAACAAVLVVFVSGDFSGTGS</sequence>
<dbReference type="eggNOG" id="ENOG502S5VZ">
    <property type="taxonomic scope" value="Eukaryota"/>
</dbReference>
<accession>W3XFE9</accession>
<feature type="transmembrane region" description="Helical" evidence="1">
    <location>
        <begin position="203"/>
        <end position="226"/>
    </location>
</feature>
<evidence type="ECO:0000256" key="1">
    <source>
        <dbReference type="SAM" id="Phobius"/>
    </source>
</evidence>
<feature type="transmembrane region" description="Helical" evidence="1">
    <location>
        <begin position="265"/>
        <end position="282"/>
    </location>
</feature>
<dbReference type="PANTHER" id="PTHR34502">
    <property type="entry name" value="DUF6594 DOMAIN-CONTAINING PROTEIN-RELATED"/>
    <property type="match status" value="1"/>
</dbReference>
<feature type="domain" description="DUF6594" evidence="2">
    <location>
        <begin position="47"/>
        <end position="277"/>
    </location>
</feature>
<name>W3XFE9_PESFW</name>
<feature type="transmembrane region" description="Helical" evidence="1">
    <location>
        <begin position="238"/>
        <end position="258"/>
    </location>
</feature>
<dbReference type="PANTHER" id="PTHR34502:SF4">
    <property type="entry name" value="DUF6594 DOMAIN-CONTAINING PROTEIN"/>
    <property type="match status" value="1"/>
</dbReference>
<dbReference type="GeneID" id="19267195"/>
<dbReference type="EMBL" id="KI912110">
    <property type="protein sequence ID" value="ETS84157.1"/>
    <property type="molecule type" value="Genomic_DNA"/>
</dbReference>
<keyword evidence="1" id="KW-1133">Transmembrane helix</keyword>
<dbReference type="Pfam" id="PF20237">
    <property type="entry name" value="DUF6594"/>
    <property type="match status" value="1"/>
</dbReference>
<evidence type="ECO:0000313" key="3">
    <source>
        <dbReference type="EMBL" id="ETS84157.1"/>
    </source>
</evidence>
<dbReference type="KEGG" id="pfy:PFICI_02182"/>
<dbReference type="HOGENOM" id="CLU_051118_0_0_1"/>
<evidence type="ECO:0000259" key="2">
    <source>
        <dbReference type="Pfam" id="PF20237"/>
    </source>
</evidence>
<dbReference type="InParanoid" id="W3XFE9"/>
<dbReference type="RefSeq" id="XP_007828954.1">
    <property type="nucleotide sequence ID" value="XM_007830763.1"/>
</dbReference>
<evidence type="ECO:0000313" key="4">
    <source>
        <dbReference type="Proteomes" id="UP000030651"/>
    </source>
</evidence>
<dbReference type="AlphaFoldDB" id="W3XFE9"/>